<dbReference type="SUPFAM" id="SSF48452">
    <property type="entry name" value="TPR-like"/>
    <property type="match status" value="2"/>
</dbReference>
<gene>
    <name evidence="4" type="ORF">ATO7_04075</name>
</gene>
<evidence type="ECO:0000259" key="3">
    <source>
        <dbReference type="PROSITE" id="PS50125"/>
    </source>
</evidence>
<dbReference type="RefSeq" id="WP_083559787.1">
    <property type="nucleotide sequence ID" value="NZ_AQQV01000001.1"/>
</dbReference>
<dbReference type="SUPFAM" id="SSF55073">
    <property type="entry name" value="Nucleotide cyclase"/>
    <property type="match status" value="1"/>
</dbReference>
<dbReference type="AlphaFoldDB" id="A0A1Y1SH76"/>
<accession>A0A1Y1SH76</accession>
<dbReference type="InterPro" id="IPR029787">
    <property type="entry name" value="Nucleotide_cyclase"/>
</dbReference>
<dbReference type="Pfam" id="PF13191">
    <property type="entry name" value="AAA_16"/>
    <property type="match status" value="1"/>
</dbReference>
<dbReference type="Proteomes" id="UP000192342">
    <property type="component" value="Unassembled WGS sequence"/>
</dbReference>
<dbReference type="Pfam" id="PF00211">
    <property type="entry name" value="Guanylate_cyc"/>
    <property type="match status" value="1"/>
</dbReference>
<dbReference type="GO" id="GO:0005737">
    <property type="term" value="C:cytoplasm"/>
    <property type="evidence" value="ECO:0007669"/>
    <property type="project" value="TreeGrafter"/>
</dbReference>
<dbReference type="Gene3D" id="3.30.70.1230">
    <property type="entry name" value="Nucleotide cyclase"/>
    <property type="match status" value="1"/>
</dbReference>
<dbReference type="InterPro" id="IPR027417">
    <property type="entry name" value="P-loop_NTPase"/>
</dbReference>
<dbReference type="Gene3D" id="3.40.50.300">
    <property type="entry name" value="P-loop containing nucleotide triphosphate hydrolases"/>
    <property type="match status" value="1"/>
</dbReference>
<reference evidence="4 5" key="1">
    <citation type="submission" date="2013-04" db="EMBL/GenBank/DDBJ databases">
        <title>Oceanococcus atlanticus 22II-S10r2 Genome Sequencing.</title>
        <authorList>
            <person name="Lai Q."/>
            <person name="Li G."/>
            <person name="Shao Z."/>
        </authorList>
    </citation>
    <scope>NUCLEOTIDE SEQUENCE [LARGE SCALE GENOMIC DNA]</scope>
    <source>
        <strain evidence="4 5">22II-S10r2</strain>
    </source>
</reference>
<sequence>MHCPDCKHDNPAASRFCNNCGSALPLACAQCAHHNPATARFCNQCGHDLSAPKQADARAPGSYTPRHLSERILTSRSALQGERKRVTVLFADVKGSTEIAEAVGDEEWHEILDRFFAILSHGVHRYEGTVNQYTGDGIMALFGAPIAHEDHALRACKAALDMQAELRRYADELRISKGLNLSVRTGINSGEVVVGKIGDDLRMDYTAKGQTVNLAARMEQIAEPGRIYLTSYTASQIAGYVRLRDLGSLPIKGLSEPVKVFELEGHGAAKTRLDVSRARGLSHLVGRTRELEQLEQALQQALAGQGRSIAVVGDGGIGKSRLCYELLERARTRNIAVYSATGVPYANAVPLYPVLGLLRSFFAIEEQDSAIEQRRKIAGTLALMGHDCRESLQLLFEYLDVAEADATPSAVPAEQRQQHLFEMICETLPGQTSIILIEDLHWADAASEAFVQALSQAISNSRSLLVLNYRPDYQDAWLAGQAHQRIALQALGTAEVAQLIDQLLGPEAALGPARARLCKQAAGNPFFVEEAVRSLAEQGYLSGSSGAYQPGRTLDSVVIPDSVQGLLAARIDRLEDADKDVLAHAAVIGKSFSATRLQQLMSIPEEALTRSLQTLQYGDFIQPAECPQDYDFYHPLTQEVAYRSQLRERRADIHARLAQAIEAELDGREHDERSVLLAHHWERAGDHAKATQWQLQAALFEGVMRESRAAAQRYRHAIRLADGIEDPQQRLRLSVQARAGILRTAAVFDVPEDESQSAYTEARDMLAELNDPLLEAELLIAHGGLQLQQGDADAAVAQTSKAMGIARKLKHAGLIARFRIPILLAYFSAGRLSEGLEVLNEPGQTAWYEGPITESNFLSRAFRALMLNYMGQPQEARRQLLQAIAVEGTAGRTVSWMHANLVDVARVGGRYDMAMREARHAVERVEQFGSPFFRAVAYRALAVAHGLNGNWQDSRKLLETYLPEVQRGGSAHQFEAVHLAHLAEAHLHLGEIDKARERAEQALRSALNSHSRIWECQARWILARILRSSGEPEQALQHLDALDALIQTTGAISFQPFALRERAALSHDPAQKRALLTQAEQLFQAMDADVSVLCSQSNAQMADDTAIS</sequence>
<dbReference type="CDD" id="cd07302">
    <property type="entry name" value="CHD"/>
    <property type="match status" value="1"/>
</dbReference>
<keyword evidence="1" id="KW-0547">Nucleotide-binding</keyword>
<protein>
    <submittedName>
        <fullName evidence="4">Adenylate/guanylate cyclase</fullName>
    </submittedName>
</protein>
<dbReference type="STRING" id="1317117.ATO7_04075"/>
<feature type="domain" description="Guanylate cyclase" evidence="3">
    <location>
        <begin position="87"/>
        <end position="219"/>
    </location>
</feature>
<dbReference type="Pfam" id="PF12773">
    <property type="entry name" value="DZR"/>
    <property type="match status" value="1"/>
</dbReference>
<evidence type="ECO:0000313" key="4">
    <source>
        <dbReference type="EMBL" id="ORE89024.1"/>
    </source>
</evidence>
<dbReference type="PANTHER" id="PTHR16305">
    <property type="entry name" value="TESTICULAR SOLUBLE ADENYLYL CYCLASE"/>
    <property type="match status" value="1"/>
</dbReference>
<dbReference type="Gene3D" id="1.25.40.10">
    <property type="entry name" value="Tetratricopeptide repeat domain"/>
    <property type="match status" value="1"/>
</dbReference>
<evidence type="ECO:0000256" key="2">
    <source>
        <dbReference type="ARBA" id="ARBA00022840"/>
    </source>
</evidence>
<dbReference type="GO" id="GO:0004016">
    <property type="term" value="F:adenylate cyclase activity"/>
    <property type="evidence" value="ECO:0007669"/>
    <property type="project" value="TreeGrafter"/>
</dbReference>
<dbReference type="PROSITE" id="PS50125">
    <property type="entry name" value="GUANYLATE_CYCLASE_2"/>
    <property type="match status" value="1"/>
</dbReference>
<dbReference type="EMBL" id="AQQV01000001">
    <property type="protein sequence ID" value="ORE89024.1"/>
    <property type="molecule type" value="Genomic_DNA"/>
</dbReference>
<dbReference type="PANTHER" id="PTHR16305:SF28">
    <property type="entry name" value="GUANYLATE CYCLASE DOMAIN-CONTAINING PROTEIN"/>
    <property type="match status" value="1"/>
</dbReference>
<dbReference type="InterPro" id="IPR041664">
    <property type="entry name" value="AAA_16"/>
</dbReference>
<dbReference type="InterPro" id="IPR011990">
    <property type="entry name" value="TPR-like_helical_dom_sf"/>
</dbReference>
<dbReference type="SMART" id="SM00044">
    <property type="entry name" value="CYCc"/>
    <property type="match status" value="1"/>
</dbReference>
<dbReference type="GO" id="GO:0035556">
    <property type="term" value="P:intracellular signal transduction"/>
    <property type="evidence" value="ECO:0007669"/>
    <property type="project" value="InterPro"/>
</dbReference>
<keyword evidence="2" id="KW-0067">ATP-binding</keyword>
<keyword evidence="5" id="KW-1185">Reference proteome</keyword>
<dbReference type="InterPro" id="IPR025874">
    <property type="entry name" value="DZR"/>
</dbReference>
<dbReference type="SUPFAM" id="SSF52540">
    <property type="entry name" value="P-loop containing nucleoside triphosphate hydrolases"/>
    <property type="match status" value="1"/>
</dbReference>
<dbReference type="GO" id="GO:0005524">
    <property type="term" value="F:ATP binding"/>
    <property type="evidence" value="ECO:0007669"/>
    <property type="project" value="UniProtKB-KW"/>
</dbReference>
<organism evidence="4 5">
    <name type="scientific">Oceanococcus atlanticus</name>
    <dbReference type="NCBI Taxonomy" id="1317117"/>
    <lineage>
        <taxon>Bacteria</taxon>
        <taxon>Pseudomonadati</taxon>
        <taxon>Pseudomonadota</taxon>
        <taxon>Gammaproteobacteria</taxon>
        <taxon>Chromatiales</taxon>
        <taxon>Oceanococcaceae</taxon>
        <taxon>Oceanococcus</taxon>
    </lineage>
</organism>
<dbReference type="OrthoDB" id="9816555at2"/>
<evidence type="ECO:0000313" key="5">
    <source>
        <dbReference type="Proteomes" id="UP000192342"/>
    </source>
</evidence>
<proteinExistence type="predicted"/>
<name>A0A1Y1SH76_9GAMM</name>
<dbReference type="GO" id="GO:0009190">
    <property type="term" value="P:cyclic nucleotide biosynthetic process"/>
    <property type="evidence" value="ECO:0007669"/>
    <property type="project" value="InterPro"/>
</dbReference>
<comment type="caution">
    <text evidence="4">The sequence shown here is derived from an EMBL/GenBank/DDBJ whole genome shotgun (WGS) entry which is preliminary data.</text>
</comment>
<dbReference type="InterPro" id="IPR001054">
    <property type="entry name" value="A/G_cyclase"/>
</dbReference>
<evidence type="ECO:0000256" key="1">
    <source>
        <dbReference type="ARBA" id="ARBA00022741"/>
    </source>
</evidence>